<reference evidence="1 2" key="1">
    <citation type="submission" date="2024-04" db="EMBL/GenBank/DDBJ databases">
        <title>Luteolibacter sp. isolated from soil.</title>
        <authorList>
            <person name="An J."/>
        </authorList>
    </citation>
    <scope>NUCLEOTIDE SEQUENCE [LARGE SCALE GENOMIC DNA]</scope>
    <source>
        <strain evidence="1 2">Y139</strain>
    </source>
</reference>
<dbReference type="EMBL" id="JBBUKT010000001">
    <property type="protein sequence ID" value="MEK7949682.1"/>
    <property type="molecule type" value="Genomic_DNA"/>
</dbReference>
<sequence>MAGVTCGFEPSGPPPDKTLEWTFLHVSNRTIPILNLDQSSLEEAVDFLNTADIPKDYRVEIDAEGFGEKSNRKITLKREGKTLLEVLIEVAGQADANLVFSPGRISLVPRRDGKGATKAPR</sequence>
<comment type="caution">
    <text evidence="1">The sequence shown here is derived from an EMBL/GenBank/DDBJ whole genome shotgun (WGS) entry which is preliminary data.</text>
</comment>
<dbReference type="RefSeq" id="WP_341403100.1">
    <property type="nucleotide sequence ID" value="NZ_JBBUKT010000001.1"/>
</dbReference>
<evidence type="ECO:0000313" key="1">
    <source>
        <dbReference type="EMBL" id="MEK7949682.1"/>
    </source>
</evidence>
<dbReference type="Proteomes" id="UP001371305">
    <property type="component" value="Unassembled WGS sequence"/>
</dbReference>
<proteinExistence type="predicted"/>
<name>A0ABU9ARG2_9BACT</name>
<protein>
    <submittedName>
        <fullName evidence="1">Uncharacterized protein</fullName>
    </submittedName>
</protein>
<gene>
    <name evidence="1" type="ORF">WKV53_04215</name>
</gene>
<keyword evidence="2" id="KW-1185">Reference proteome</keyword>
<organism evidence="1 2">
    <name type="scientific">Luteolibacter soli</name>
    <dbReference type="NCBI Taxonomy" id="3135280"/>
    <lineage>
        <taxon>Bacteria</taxon>
        <taxon>Pseudomonadati</taxon>
        <taxon>Verrucomicrobiota</taxon>
        <taxon>Verrucomicrobiia</taxon>
        <taxon>Verrucomicrobiales</taxon>
        <taxon>Verrucomicrobiaceae</taxon>
        <taxon>Luteolibacter</taxon>
    </lineage>
</organism>
<evidence type="ECO:0000313" key="2">
    <source>
        <dbReference type="Proteomes" id="UP001371305"/>
    </source>
</evidence>
<accession>A0ABU9ARG2</accession>